<dbReference type="WBParaSite" id="MCU_010299-RA">
    <property type="protein sequence ID" value="MCU_010299-RA"/>
    <property type="gene ID" value="MCU_010299"/>
</dbReference>
<dbReference type="Gene3D" id="2.60.40.60">
    <property type="entry name" value="Cadherins"/>
    <property type="match status" value="1"/>
</dbReference>
<evidence type="ECO:0000313" key="1">
    <source>
        <dbReference type="WBParaSite" id="MCU_010299-RA"/>
    </source>
</evidence>
<sequence length="384" mass="42698">MNVLKSRLSDGLFCQVVLDSKYFIHFNEKCIIFALDNNPPEFTASEYLVRPRLHDYTQKVVQLIATDKDLCVSPNFPLADCQSMEYLITYAASEPPLFKINHKGKIYFNTNADFKVWKTIGRASFTVVARNYGEFKEANGSTRVTVLNGPPYGFFEVPSNTPDADSDQSQDCTLPMQPRMTIKPPELTTTPSEFGTKFTIQLCLPVDYTLNGILRILGPFKMKETITGGSIHIVGVTYASPEFDLDDADLVVIDFSDVHTEMSLECLGVSSLDTPKRCYCLDILVVAISPPIPSSSVFVDSYFDVQLYSMTAQTTSTKVHFRISRHDHGIQPSFLLEDISSSTQLISGTTNTLALALRTLHAGVIKVSRLVQLEMVLMLTDAAP</sequence>
<organism evidence="1">
    <name type="scientific">Mesocestoides corti</name>
    <name type="common">Flatworm</name>
    <dbReference type="NCBI Taxonomy" id="53468"/>
    <lineage>
        <taxon>Eukaryota</taxon>
        <taxon>Metazoa</taxon>
        <taxon>Spiralia</taxon>
        <taxon>Lophotrochozoa</taxon>
        <taxon>Platyhelminthes</taxon>
        <taxon>Cestoda</taxon>
        <taxon>Eucestoda</taxon>
        <taxon>Cyclophyllidea</taxon>
        <taxon>Mesocestoididae</taxon>
        <taxon>Mesocestoides</taxon>
    </lineage>
</organism>
<dbReference type="AlphaFoldDB" id="A0A5K3FQK4"/>
<dbReference type="GO" id="GO:0016020">
    <property type="term" value="C:membrane"/>
    <property type="evidence" value="ECO:0007669"/>
    <property type="project" value="InterPro"/>
</dbReference>
<dbReference type="GO" id="GO:0005509">
    <property type="term" value="F:calcium ion binding"/>
    <property type="evidence" value="ECO:0007669"/>
    <property type="project" value="InterPro"/>
</dbReference>
<dbReference type="InterPro" id="IPR015919">
    <property type="entry name" value="Cadherin-like_sf"/>
</dbReference>
<protein>
    <submittedName>
        <fullName evidence="1">ZP domain-containing protein</fullName>
    </submittedName>
</protein>
<proteinExistence type="predicted"/>
<dbReference type="SUPFAM" id="SSF49313">
    <property type="entry name" value="Cadherin-like"/>
    <property type="match status" value="1"/>
</dbReference>
<name>A0A5K3FQK4_MESCO</name>
<reference evidence="1" key="1">
    <citation type="submission" date="2019-11" db="UniProtKB">
        <authorList>
            <consortium name="WormBaseParasite"/>
        </authorList>
    </citation>
    <scope>IDENTIFICATION</scope>
</reference>
<accession>A0A5K3FQK4</accession>